<dbReference type="EMBL" id="JABBVZ010000031">
    <property type="protein sequence ID" value="NMP22795.1"/>
    <property type="molecule type" value="Genomic_DNA"/>
</dbReference>
<dbReference type="Gene3D" id="3.30.110.40">
    <property type="entry name" value="TusA-like domain"/>
    <property type="match status" value="1"/>
</dbReference>
<dbReference type="Proteomes" id="UP000533476">
    <property type="component" value="Unassembled WGS sequence"/>
</dbReference>
<dbReference type="InterPro" id="IPR001455">
    <property type="entry name" value="TusA-like"/>
</dbReference>
<keyword evidence="2" id="KW-0808">Transferase</keyword>
<organism evidence="2 3">
    <name type="scientific">Sulfobacillus harzensis</name>
    <dbReference type="NCBI Taxonomy" id="2729629"/>
    <lineage>
        <taxon>Bacteria</taxon>
        <taxon>Bacillati</taxon>
        <taxon>Bacillota</taxon>
        <taxon>Clostridia</taxon>
        <taxon>Eubacteriales</taxon>
        <taxon>Clostridiales Family XVII. Incertae Sedis</taxon>
        <taxon>Sulfobacillus</taxon>
    </lineage>
</organism>
<evidence type="ECO:0000313" key="3">
    <source>
        <dbReference type="Proteomes" id="UP000533476"/>
    </source>
</evidence>
<keyword evidence="3" id="KW-1185">Reference proteome</keyword>
<protein>
    <submittedName>
        <fullName evidence="2">Sulfurtransferase TusA family protein</fullName>
    </submittedName>
</protein>
<dbReference type="SUPFAM" id="SSF64307">
    <property type="entry name" value="SirA-like"/>
    <property type="match status" value="1"/>
</dbReference>
<proteinExistence type="predicted"/>
<gene>
    <name evidence="2" type="ORF">HIJ39_10580</name>
</gene>
<dbReference type="CDD" id="cd00291">
    <property type="entry name" value="SirA_YedF_YeeD"/>
    <property type="match status" value="1"/>
</dbReference>
<dbReference type="Pfam" id="PF01206">
    <property type="entry name" value="TusA"/>
    <property type="match status" value="1"/>
</dbReference>
<evidence type="ECO:0000259" key="1">
    <source>
        <dbReference type="Pfam" id="PF01206"/>
    </source>
</evidence>
<dbReference type="GO" id="GO:0016740">
    <property type="term" value="F:transferase activity"/>
    <property type="evidence" value="ECO:0007669"/>
    <property type="project" value="UniProtKB-KW"/>
</dbReference>
<accession>A0A7Y0L3Y7</accession>
<sequence>MESETTATYDAGDMGCGELVVALSRRMRQLPPDAVLELITRDPGSIEDIPAWCRMRGYELTQMDRNSDTRAIHFWIRKR</sequence>
<feature type="domain" description="UPF0033" evidence="1">
    <location>
        <begin position="8"/>
        <end position="78"/>
    </location>
</feature>
<comment type="caution">
    <text evidence="2">The sequence shown here is derived from an EMBL/GenBank/DDBJ whole genome shotgun (WGS) entry which is preliminary data.</text>
</comment>
<dbReference type="AlphaFoldDB" id="A0A7Y0L3Y7"/>
<name>A0A7Y0L3Y7_9FIRM</name>
<reference evidence="2 3" key="1">
    <citation type="submission" date="2020-04" db="EMBL/GenBank/DDBJ databases">
        <authorList>
            <person name="Zhang R."/>
            <person name="Schippers A."/>
        </authorList>
    </citation>
    <scope>NUCLEOTIDE SEQUENCE [LARGE SCALE GENOMIC DNA]</scope>
    <source>
        <strain evidence="2 3">DSM 109850</strain>
    </source>
</reference>
<dbReference type="RefSeq" id="WP_169099451.1">
    <property type="nucleotide sequence ID" value="NZ_JABBVZ010000031.1"/>
</dbReference>
<dbReference type="InterPro" id="IPR036868">
    <property type="entry name" value="TusA-like_sf"/>
</dbReference>
<evidence type="ECO:0000313" key="2">
    <source>
        <dbReference type="EMBL" id="NMP22795.1"/>
    </source>
</evidence>